<evidence type="ECO:0000259" key="6">
    <source>
        <dbReference type="PROSITE" id="PS51782"/>
    </source>
</evidence>
<evidence type="ECO:0000256" key="2">
    <source>
        <dbReference type="ARBA" id="ARBA00007734"/>
    </source>
</evidence>
<dbReference type="InterPro" id="IPR023346">
    <property type="entry name" value="Lysozyme-like_dom_sf"/>
</dbReference>
<dbReference type="Gene3D" id="3.10.350.10">
    <property type="entry name" value="LysM domain"/>
    <property type="match status" value="2"/>
</dbReference>
<dbReference type="PANTHER" id="PTHR33734">
    <property type="entry name" value="LYSM DOMAIN-CONTAINING GPI-ANCHORED PROTEIN 2"/>
    <property type="match status" value="1"/>
</dbReference>
<feature type="domain" description="LysM" evidence="6">
    <location>
        <begin position="398"/>
        <end position="442"/>
    </location>
</feature>
<dbReference type="CDD" id="cd00118">
    <property type="entry name" value="LysM"/>
    <property type="match status" value="2"/>
</dbReference>
<dbReference type="Gene3D" id="1.10.530.10">
    <property type="match status" value="1"/>
</dbReference>
<dbReference type="PANTHER" id="PTHR33734:SF22">
    <property type="entry name" value="MEMBRANE-BOUND LYTIC MUREIN TRANSGLYCOSYLASE D"/>
    <property type="match status" value="1"/>
</dbReference>
<evidence type="ECO:0000313" key="12">
    <source>
        <dbReference type="Proteomes" id="UP001171165"/>
    </source>
</evidence>
<name>A0A1Z1SZT2_PROMI</name>
<dbReference type="PROSITE" id="PS00922">
    <property type="entry name" value="TRANSGLYCOSYLASE"/>
    <property type="match status" value="1"/>
</dbReference>
<comment type="catalytic activity">
    <reaction evidence="1">
        <text>Exolytic cleavage of the (1-&gt;4)-beta-glycosidic linkage between N-acetylmuramic acid (MurNAc) and N-acetylglucosamine (GlcNAc) residues in peptidoglycan, from either the reducing or the non-reducing ends of the peptidoglycan chains, with concomitant formation of a 1,6-anhydrobond in the MurNAc residue.</text>
        <dbReference type="EC" id="4.2.2.n1"/>
    </reaction>
</comment>
<evidence type="ECO:0000256" key="3">
    <source>
        <dbReference type="ARBA" id="ARBA00012587"/>
    </source>
</evidence>
<dbReference type="NCBIfam" id="NF008050">
    <property type="entry name" value="PRK10783.1"/>
    <property type="match status" value="1"/>
</dbReference>
<evidence type="ECO:0000313" key="11">
    <source>
        <dbReference type="Proteomes" id="UP000251485"/>
    </source>
</evidence>
<dbReference type="Proteomes" id="UP000195540">
    <property type="component" value="Chromosome"/>
</dbReference>
<feature type="domain" description="LysM" evidence="6">
    <location>
        <begin position="334"/>
        <end position="378"/>
    </location>
</feature>
<dbReference type="InterPro" id="IPR000189">
    <property type="entry name" value="Transglyc_AS"/>
</dbReference>
<accession>A0A1Z1SZT2</accession>
<reference evidence="7 10" key="1">
    <citation type="submission" date="2017-05" db="EMBL/GenBank/DDBJ databases">
        <title>Whole genome sequencing of Proteus mirabilis AR_0155.</title>
        <authorList>
            <person name="Conlan S."/>
            <person name="Thomas P.J."/>
            <person name="Mullikin J."/>
            <person name="Frank K.M."/>
            <person name="Segre J.A."/>
        </authorList>
    </citation>
    <scope>NUCLEOTIDE SEQUENCE [LARGE SCALE GENOMIC DNA]</scope>
    <source>
        <strain evidence="7 10">AR_0155</strain>
    </source>
</reference>
<dbReference type="EMBL" id="CP021694">
    <property type="protein sequence ID" value="ARX36019.1"/>
    <property type="molecule type" value="Genomic_DNA"/>
</dbReference>
<comment type="similarity">
    <text evidence="2">Belongs to the transglycosylase Slt family.</text>
</comment>
<dbReference type="GO" id="GO:0016020">
    <property type="term" value="C:membrane"/>
    <property type="evidence" value="ECO:0007669"/>
    <property type="project" value="InterPro"/>
</dbReference>
<keyword evidence="5" id="KW-0961">Cell wall biogenesis/degradation</keyword>
<evidence type="ECO:0000313" key="7">
    <source>
        <dbReference type="EMBL" id="ARX36019.1"/>
    </source>
</evidence>
<dbReference type="AlphaFoldDB" id="A0A1Z1SZT2"/>
<evidence type="ECO:0000313" key="8">
    <source>
        <dbReference type="EMBL" id="EKW9774623.1"/>
    </source>
</evidence>
<dbReference type="EMBL" id="UAUE01000025">
    <property type="protein sequence ID" value="SPY99433.1"/>
    <property type="molecule type" value="Genomic_DNA"/>
</dbReference>
<dbReference type="GO" id="GO:0000270">
    <property type="term" value="P:peptidoglycan metabolic process"/>
    <property type="evidence" value="ECO:0007669"/>
    <property type="project" value="InterPro"/>
</dbReference>
<dbReference type="PROSITE" id="PS51257">
    <property type="entry name" value="PROKAR_LIPOPROTEIN"/>
    <property type="match status" value="1"/>
</dbReference>
<dbReference type="Proteomes" id="UP000251485">
    <property type="component" value="Unassembled WGS sequence"/>
</dbReference>
<sequence length="444" mass="49864">MKTKVILFSILLLAGCQQSKSIKPDLSAITPTSLGTSTSYQPQYDIKTNLWGYVVSELKMDIPDNERISQQETYFLNNPKHIQTVALRAEPYMYWIIEEIEKRNLPMELALVPVVESAFNPHVTSSAKAAGLWQFVPVTANYYGLAQNQWYDGRRDVVASTNAALDLLERLYIMFDSDWPLALAAYNAGEGRVMQAIKANESKNLPTDYWSLSLPKETMNYVPKILALSKVIRDNEADITFPKSNYRDKSLAAIDIGEQITLSKVAELSQLPITTVKDYNPGYKRGITAPNGPHVILLPRNKLAQFQNAFADEAILKTIRLAVAKANQSIKQEGIYKVRSGDSFYAIARRYNMSVKELQRLNGLSAKSTLLVGQTLKIHNAGSVNNRPTGKPTGASPSYYKVRQGDSYYSIARRHNINLKQLMSWNADIKMLKPGTQLTLYLKK</sequence>
<gene>
    <name evidence="8" type="primary">mltD</name>
    <name evidence="7" type="ORF">AM402_18420</name>
    <name evidence="9" type="ORF">NCTC10975_03331</name>
    <name evidence="8" type="ORF">PW210_000375</name>
</gene>
<dbReference type="CDD" id="cd16894">
    <property type="entry name" value="MltD-like"/>
    <property type="match status" value="1"/>
</dbReference>
<dbReference type="GO" id="GO:0071555">
    <property type="term" value="P:cell wall organization"/>
    <property type="evidence" value="ECO:0007669"/>
    <property type="project" value="UniProtKB-KW"/>
</dbReference>
<dbReference type="GO" id="GO:0008932">
    <property type="term" value="F:lytic endotransglycosylase activity"/>
    <property type="evidence" value="ECO:0007669"/>
    <property type="project" value="TreeGrafter"/>
</dbReference>
<dbReference type="InterPro" id="IPR008258">
    <property type="entry name" value="Transglycosylase_SLT_dom_1"/>
</dbReference>
<proteinExistence type="inferred from homology"/>
<dbReference type="OrthoDB" id="9815002at2"/>
<dbReference type="RefSeq" id="WP_004247297.1">
    <property type="nucleotide sequence ID" value="NZ_ABFCQN020000007.1"/>
</dbReference>
<dbReference type="SUPFAM" id="SSF54106">
    <property type="entry name" value="LysM domain"/>
    <property type="match status" value="2"/>
</dbReference>
<keyword evidence="4 8" id="KW-0456">Lyase</keyword>
<protein>
    <recommendedName>
        <fullName evidence="3">peptidoglycan lytic exotransglycosylase</fullName>
        <ecNumber evidence="3">4.2.2.n1</ecNumber>
    </recommendedName>
</protein>
<reference evidence="8" key="3">
    <citation type="submission" date="2023-06" db="EMBL/GenBank/DDBJ databases">
        <authorList>
            <consortium name="Clinical and Environmental Microbiology Branch: Whole genome sequencing antimicrobial resistance pathogens in the healthcare setting"/>
        </authorList>
    </citation>
    <scope>NUCLEOTIDE SEQUENCE</scope>
    <source>
        <strain evidence="8">Microbial</strain>
    </source>
</reference>
<evidence type="ECO:0000256" key="5">
    <source>
        <dbReference type="ARBA" id="ARBA00023316"/>
    </source>
</evidence>
<dbReference type="SUPFAM" id="SSF53955">
    <property type="entry name" value="Lysozyme-like"/>
    <property type="match status" value="1"/>
</dbReference>
<dbReference type="InterPro" id="IPR018392">
    <property type="entry name" value="LysM"/>
</dbReference>
<dbReference type="Proteomes" id="UP001171165">
    <property type="component" value="Unassembled WGS sequence"/>
</dbReference>
<dbReference type="STRING" id="584.AOUC001_15085"/>
<dbReference type="InterPro" id="IPR036779">
    <property type="entry name" value="LysM_dom_sf"/>
</dbReference>
<dbReference type="Pfam" id="PF01476">
    <property type="entry name" value="LysM"/>
    <property type="match status" value="2"/>
</dbReference>
<dbReference type="EMBL" id="ABKSPD020000001">
    <property type="protein sequence ID" value="EKW9774623.1"/>
    <property type="molecule type" value="Genomic_DNA"/>
</dbReference>
<dbReference type="SMART" id="SM00257">
    <property type="entry name" value="LysM"/>
    <property type="match status" value="2"/>
</dbReference>
<dbReference type="EC" id="4.2.2.n1" evidence="3"/>
<dbReference type="FunFam" id="1.10.530.10:FF:000004">
    <property type="entry name" value="Membrane-bound lytic murein transglycosylase D"/>
    <property type="match status" value="1"/>
</dbReference>
<dbReference type="Pfam" id="PF01464">
    <property type="entry name" value="SLT"/>
    <property type="match status" value="1"/>
</dbReference>
<evidence type="ECO:0000256" key="1">
    <source>
        <dbReference type="ARBA" id="ARBA00001420"/>
    </source>
</evidence>
<evidence type="ECO:0000313" key="10">
    <source>
        <dbReference type="Proteomes" id="UP000195540"/>
    </source>
</evidence>
<evidence type="ECO:0000313" key="9">
    <source>
        <dbReference type="EMBL" id="SPY99433.1"/>
    </source>
</evidence>
<reference evidence="9 11" key="2">
    <citation type="submission" date="2018-06" db="EMBL/GenBank/DDBJ databases">
        <authorList>
            <consortium name="Pathogen Informatics"/>
            <person name="Doyle S."/>
        </authorList>
    </citation>
    <scope>NUCLEOTIDE SEQUENCE [LARGE SCALE GENOMIC DNA]</scope>
    <source>
        <strain evidence="9 11">NCTC10975</strain>
    </source>
</reference>
<organism evidence="8 12">
    <name type="scientific">Proteus mirabilis</name>
    <dbReference type="NCBI Taxonomy" id="584"/>
    <lineage>
        <taxon>Bacteria</taxon>
        <taxon>Pseudomonadati</taxon>
        <taxon>Pseudomonadota</taxon>
        <taxon>Gammaproteobacteria</taxon>
        <taxon>Enterobacterales</taxon>
        <taxon>Morganellaceae</taxon>
        <taxon>Proteus</taxon>
    </lineage>
</organism>
<evidence type="ECO:0000256" key="4">
    <source>
        <dbReference type="ARBA" id="ARBA00023239"/>
    </source>
</evidence>
<dbReference type="PROSITE" id="PS51782">
    <property type="entry name" value="LYSM"/>
    <property type="match status" value="2"/>
</dbReference>